<keyword evidence="1" id="KW-0732">Signal</keyword>
<dbReference type="GO" id="GO:0015159">
    <property type="term" value="F:polysaccharide transmembrane transporter activity"/>
    <property type="evidence" value="ECO:0007669"/>
    <property type="project" value="InterPro"/>
</dbReference>
<feature type="non-terminal residue" evidence="4">
    <location>
        <position position="1"/>
    </location>
</feature>
<evidence type="ECO:0000256" key="1">
    <source>
        <dbReference type="ARBA" id="ARBA00022729"/>
    </source>
</evidence>
<feature type="region of interest" description="Disordered" evidence="2">
    <location>
        <begin position="195"/>
        <end position="259"/>
    </location>
</feature>
<reference evidence="4" key="1">
    <citation type="journal article" date="2014" name="Front. Microbiol.">
        <title>High frequency of phylogenetically diverse reductive dehalogenase-homologous genes in deep subseafloor sedimentary metagenomes.</title>
        <authorList>
            <person name="Kawai M."/>
            <person name="Futagami T."/>
            <person name="Toyoda A."/>
            <person name="Takaki Y."/>
            <person name="Nishi S."/>
            <person name="Hori S."/>
            <person name="Arai W."/>
            <person name="Tsubouchi T."/>
            <person name="Morono Y."/>
            <person name="Uchiyama I."/>
            <person name="Ito T."/>
            <person name="Fujiyama A."/>
            <person name="Inagaki F."/>
            <person name="Takami H."/>
        </authorList>
    </citation>
    <scope>NUCLEOTIDE SEQUENCE</scope>
    <source>
        <strain evidence="4">Expedition CK06-06</strain>
    </source>
</reference>
<evidence type="ECO:0000259" key="3">
    <source>
        <dbReference type="Pfam" id="PF02563"/>
    </source>
</evidence>
<dbReference type="PANTHER" id="PTHR33619">
    <property type="entry name" value="POLYSACCHARIDE EXPORT PROTEIN GFCE-RELATED"/>
    <property type="match status" value="1"/>
</dbReference>
<dbReference type="InterPro" id="IPR003715">
    <property type="entry name" value="Poly_export_N"/>
</dbReference>
<dbReference type="Pfam" id="PF02563">
    <property type="entry name" value="Poly_export"/>
    <property type="match status" value="1"/>
</dbReference>
<evidence type="ECO:0000313" key="4">
    <source>
        <dbReference type="EMBL" id="GAG25269.1"/>
    </source>
</evidence>
<dbReference type="AlphaFoldDB" id="X0W375"/>
<name>X0W375_9ZZZZ</name>
<proteinExistence type="predicted"/>
<dbReference type="EMBL" id="BARS01034703">
    <property type="protein sequence ID" value="GAG25269.1"/>
    <property type="molecule type" value="Genomic_DNA"/>
</dbReference>
<evidence type="ECO:0000256" key="2">
    <source>
        <dbReference type="SAM" id="MobiDB-lite"/>
    </source>
</evidence>
<feature type="domain" description="Polysaccharide export protein N-terminal" evidence="3">
    <location>
        <begin position="53"/>
        <end position="131"/>
    </location>
</feature>
<comment type="caution">
    <text evidence="4">The sequence shown here is derived from an EMBL/GenBank/DDBJ whole genome shotgun (WGS) entry which is preliminary data.</text>
</comment>
<dbReference type="Gene3D" id="3.10.560.10">
    <property type="entry name" value="Outer membrane lipoprotein wza domain like"/>
    <property type="match status" value="1"/>
</dbReference>
<sequence length="259" mass="28501">TGRHRFISPDKLIQPPERSPINPILSSTSLVDQTQELIPNATFPTEGDWEYIEQDYVIGPTDVLVISIMDLFQEGLETPMRREVSDTGYIDLPLLAERIKAEGLTKDELTQAIVQAYSPQIIRNPTVSVIIEARRQSTYYILGAIARPGQYMVQRRDMRLMEAMAISGGVVQNNIPYLYVIRPAPAVRKAAEGLAPGEGELPEPLPAAPEELLPELLPEPEPTPSAPAAPREPAPAEPEPTPAAPVEPLLRPRIVPRTA</sequence>
<gene>
    <name evidence="4" type="ORF">S01H1_53582</name>
</gene>
<dbReference type="InterPro" id="IPR049712">
    <property type="entry name" value="Poly_export"/>
</dbReference>
<feature type="compositionally biased region" description="Pro residues" evidence="2">
    <location>
        <begin position="217"/>
        <end position="245"/>
    </location>
</feature>
<protein>
    <recommendedName>
        <fullName evidence="3">Polysaccharide export protein N-terminal domain-containing protein</fullName>
    </recommendedName>
</protein>
<dbReference type="PANTHER" id="PTHR33619:SF3">
    <property type="entry name" value="POLYSACCHARIDE EXPORT PROTEIN GFCE-RELATED"/>
    <property type="match status" value="1"/>
</dbReference>
<organism evidence="4">
    <name type="scientific">marine sediment metagenome</name>
    <dbReference type="NCBI Taxonomy" id="412755"/>
    <lineage>
        <taxon>unclassified sequences</taxon>
        <taxon>metagenomes</taxon>
        <taxon>ecological metagenomes</taxon>
    </lineage>
</organism>
<feature type="non-terminal residue" evidence="4">
    <location>
        <position position="259"/>
    </location>
</feature>
<accession>X0W375</accession>